<feature type="compositionally biased region" description="Basic and acidic residues" evidence="1">
    <location>
        <begin position="81"/>
        <end position="94"/>
    </location>
</feature>
<name>A0A699VMW0_TANCI</name>
<reference evidence="2" key="1">
    <citation type="journal article" date="2019" name="Sci. Rep.">
        <title>Draft genome of Tanacetum cinerariifolium, the natural source of mosquito coil.</title>
        <authorList>
            <person name="Yamashiro T."/>
            <person name="Shiraishi A."/>
            <person name="Satake H."/>
            <person name="Nakayama K."/>
        </authorList>
    </citation>
    <scope>NUCLEOTIDE SEQUENCE</scope>
</reference>
<comment type="caution">
    <text evidence="2">The sequence shown here is derived from an EMBL/GenBank/DDBJ whole genome shotgun (WGS) entry which is preliminary data.</text>
</comment>
<gene>
    <name evidence="2" type="ORF">Tci_906410</name>
</gene>
<proteinExistence type="predicted"/>
<feature type="non-terminal residue" evidence="2">
    <location>
        <position position="1"/>
    </location>
</feature>
<evidence type="ECO:0000313" key="2">
    <source>
        <dbReference type="EMBL" id="GFD34441.1"/>
    </source>
</evidence>
<accession>A0A699VMW0</accession>
<sequence>AVATACYVLNRVLVTKPHAKTSYELLIDDKPSISYHKPFGCHVTILNTSSQEDDLDSDDEPDVLIIHSTPTPEVPIIDEASIQHDGTKSDHAPTNEDNLDEFT</sequence>
<organism evidence="2">
    <name type="scientific">Tanacetum cinerariifolium</name>
    <name type="common">Dalmatian daisy</name>
    <name type="synonym">Chrysanthemum cinerariifolium</name>
    <dbReference type="NCBI Taxonomy" id="118510"/>
    <lineage>
        <taxon>Eukaryota</taxon>
        <taxon>Viridiplantae</taxon>
        <taxon>Streptophyta</taxon>
        <taxon>Embryophyta</taxon>
        <taxon>Tracheophyta</taxon>
        <taxon>Spermatophyta</taxon>
        <taxon>Magnoliopsida</taxon>
        <taxon>eudicotyledons</taxon>
        <taxon>Gunneridae</taxon>
        <taxon>Pentapetalae</taxon>
        <taxon>asterids</taxon>
        <taxon>campanulids</taxon>
        <taxon>Asterales</taxon>
        <taxon>Asteraceae</taxon>
        <taxon>Asteroideae</taxon>
        <taxon>Anthemideae</taxon>
        <taxon>Anthemidinae</taxon>
        <taxon>Tanacetum</taxon>
    </lineage>
</organism>
<evidence type="ECO:0000256" key="1">
    <source>
        <dbReference type="SAM" id="MobiDB-lite"/>
    </source>
</evidence>
<feature type="non-terminal residue" evidence="2">
    <location>
        <position position="103"/>
    </location>
</feature>
<dbReference type="EMBL" id="BKCJ011446800">
    <property type="protein sequence ID" value="GFD34441.1"/>
    <property type="molecule type" value="Genomic_DNA"/>
</dbReference>
<protein>
    <submittedName>
        <fullName evidence="2">Uncharacterized protein</fullName>
    </submittedName>
</protein>
<feature type="region of interest" description="Disordered" evidence="1">
    <location>
        <begin position="75"/>
        <end position="103"/>
    </location>
</feature>
<dbReference type="AlphaFoldDB" id="A0A699VMW0"/>